<keyword evidence="2" id="KW-1185">Reference proteome</keyword>
<dbReference type="EMBL" id="REGN01000078">
    <property type="protein sequence ID" value="RNA44662.1"/>
    <property type="molecule type" value="Genomic_DNA"/>
</dbReference>
<accession>A0A3M7T9C5</accession>
<reference evidence="1 2" key="1">
    <citation type="journal article" date="2018" name="Sci. Rep.">
        <title>Genomic signatures of local adaptation to the degree of environmental predictability in rotifers.</title>
        <authorList>
            <person name="Franch-Gras L."/>
            <person name="Hahn C."/>
            <person name="Garcia-Roger E.M."/>
            <person name="Carmona M.J."/>
            <person name="Serra M."/>
            <person name="Gomez A."/>
        </authorList>
    </citation>
    <scope>NUCLEOTIDE SEQUENCE [LARGE SCALE GENOMIC DNA]</scope>
    <source>
        <strain evidence="1">HYR1</strain>
    </source>
</reference>
<organism evidence="1 2">
    <name type="scientific">Brachionus plicatilis</name>
    <name type="common">Marine rotifer</name>
    <name type="synonym">Brachionus muelleri</name>
    <dbReference type="NCBI Taxonomy" id="10195"/>
    <lineage>
        <taxon>Eukaryota</taxon>
        <taxon>Metazoa</taxon>
        <taxon>Spiralia</taxon>
        <taxon>Gnathifera</taxon>
        <taxon>Rotifera</taxon>
        <taxon>Eurotatoria</taxon>
        <taxon>Monogononta</taxon>
        <taxon>Pseudotrocha</taxon>
        <taxon>Ploima</taxon>
        <taxon>Brachionidae</taxon>
        <taxon>Brachionus</taxon>
    </lineage>
</organism>
<gene>
    <name evidence="1" type="ORF">BpHYR1_047970</name>
</gene>
<dbReference type="Proteomes" id="UP000276133">
    <property type="component" value="Unassembled WGS sequence"/>
</dbReference>
<proteinExistence type="predicted"/>
<name>A0A3M7T9C5_BRAPC</name>
<evidence type="ECO:0000313" key="2">
    <source>
        <dbReference type="Proteomes" id="UP000276133"/>
    </source>
</evidence>
<dbReference type="AlphaFoldDB" id="A0A3M7T9C5"/>
<evidence type="ECO:0000313" key="1">
    <source>
        <dbReference type="EMBL" id="RNA44662.1"/>
    </source>
</evidence>
<comment type="caution">
    <text evidence="1">The sequence shown here is derived from an EMBL/GenBank/DDBJ whole genome shotgun (WGS) entry which is preliminary data.</text>
</comment>
<sequence length="62" mass="7439">MFITMFPFFLFKLSINFLQISRNLLILILSQNHNFKQLVKLIESLPLVPIFIYHSKFYSALF</sequence>
<protein>
    <submittedName>
        <fullName evidence="1">Uncharacterized protein</fullName>
    </submittedName>
</protein>